<feature type="compositionally biased region" description="Gly residues" evidence="2">
    <location>
        <begin position="348"/>
        <end position="358"/>
    </location>
</feature>
<dbReference type="InterPro" id="IPR052159">
    <property type="entry name" value="Competence_DNA_uptake"/>
</dbReference>
<dbReference type="CDD" id="cd07731">
    <property type="entry name" value="ComA-like_MBL-fold"/>
    <property type="match status" value="1"/>
</dbReference>
<dbReference type="InterPro" id="IPR035681">
    <property type="entry name" value="ComA-like_MBL"/>
</dbReference>
<reference evidence="5" key="1">
    <citation type="submission" date="2015-07" db="EMBL/GenBank/DDBJ databases">
        <title>Complete Genome of Thermincola ferriacetica strain Z-0001T.</title>
        <authorList>
            <person name="Lusk B."/>
            <person name="Badalamenti J.P."/>
            <person name="Parameswaran P."/>
            <person name="Bond D.R."/>
            <person name="Torres C.I."/>
        </authorList>
    </citation>
    <scope>NUCLEOTIDE SEQUENCE [LARGE SCALE GENOMIC DNA]</scope>
    <source>
        <strain evidence="5">Z-0001</strain>
    </source>
</reference>
<evidence type="ECO:0000256" key="2">
    <source>
        <dbReference type="SAM" id="MobiDB-lite"/>
    </source>
</evidence>
<dbReference type="SUPFAM" id="SSF57884">
    <property type="entry name" value="Ada DNA repair protein, N-terminal domain (N-Ada 10)"/>
    <property type="match status" value="1"/>
</dbReference>
<feature type="region of interest" description="Disordered" evidence="2">
    <location>
        <begin position="339"/>
        <end position="369"/>
    </location>
</feature>
<keyword evidence="5" id="KW-1185">Reference proteome</keyword>
<dbReference type="Proteomes" id="UP000037175">
    <property type="component" value="Unassembled WGS sequence"/>
</dbReference>
<dbReference type="GO" id="GO:0008270">
    <property type="term" value="F:zinc ion binding"/>
    <property type="evidence" value="ECO:0007669"/>
    <property type="project" value="InterPro"/>
</dbReference>
<name>A0A0L6VZT4_9FIRM</name>
<sequence>MAMRKKQGPGCLALIFFFLIIGAIGSCLGGGNQTENKITTAPATQITQSVYQSAYNTTESPKDATSDVNNTGTGQQTPVVNTGGKLKVHFINVGQGDSILIQTPGGKNLLIDAGPNSAESTVESYLQAQGVKKLDVVVGTHPHEDHIGGLDGVIRSFDIGKIYLPKASHTTEAYASLLQSIKNKGLKVSTAAAGVVLDLGPGIEAKFLAPNGTGYRDLNDYSAVIELKYGKNSFLFEGDAETVSEHQMLAAGYNLDVDVLKVGHHGSRSSSSSSFLRAVTPKYAVISVGAGNSYGHPAYETVAALANAGAKIYRTDEAGTIVAVSDGTNFTIDKNASAIQPRAPNSGSGSGYVGGAGPGPRPEPQSGDYYIGNRNTHKFHLPSCSYLPNPENQVIFKTREAAISAGYVPCKKCYP</sequence>
<comment type="caution">
    <text evidence="4">The sequence shown here is derived from an EMBL/GenBank/DDBJ whole genome shotgun (WGS) entry which is preliminary data.</text>
</comment>
<evidence type="ECO:0000313" key="5">
    <source>
        <dbReference type="Proteomes" id="UP000037175"/>
    </source>
</evidence>
<dbReference type="Gene3D" id="3.40.10.10">
    <property type="entry name" value="DNA Methylphosphotriester Repair Domain"/>
    <property type="match status" value="1"/>
</dbReference>
<dbReference type="Pfam" id="PF02805">
    <property type="entry name" value="Ada_Zn_binding"/>
    <property type="match status" value="1"/>
</dbReference>
<feature type="compositionally biased region" description="Polar residues" evidence="2">
    <location>
        <begin position="66"/>
        <end position="79"/>
    </location>
</feature>
<dbReference type="Pfam" id="PF00753">
    <property type="entry name" value="Lactamase_B"/>
    <property type="match status" value="1"/>
</dbReference>
<dbReference type="Gene3D" id="3.60.15.10">
    <property type="entry name" value="Ribonuclease Z/Hydroxyacylglutathione hydrolase-like"/>
    <property type="match status" value="1"/>
</dbReference>
<dbReference type="InterPro" id="IPR004026">
    <property type="entry name" value="Ada_DNA_repair_Zn-bd"/>
</dbReference>
<keyword evidence="1" id="KW-0010">Activator</keyword>
<evidence type="ECO:0000256" key="1">
    <source>
        <dbReference type="ARBA" id="ARBA00023159"/>
    </source>
</evidence>
<dbReference type="PANTHER" id="PTHR30619">
    <property type="entry name" value="DNA INTERNALIZATION/COMPETENCE PROTEIN COMEC/REC2"/>
    <property type="match status" value="1"/>
</dbReference>
<protein>
    <submittedName>
        <fullName evidence="4">DNA internalization-related competence protein ComEC/Rec2</fullName>
    </submittedName>
</protein>
<dbReference type="EMBL" id="LGTE01000024">
    <property type="protein sequence ID" value="KNZ68658.1"/>
    <property type="molecule type" value="Genomic_DNA"/>
</dbReference>
<dbReference type="GO" id="GO:0006355">
    <property type="term" value="P:regulation of DNA-templated transcription"/>
    <property type="evidence" value="ECO:0007669"/>
    <property type="project" value="InterPro"/>
</dbReference>
<dbReference type="RefSeq" id="WP_152909056.1">
    <property type="nucleotide sequence ID" value="NZ_LGTE01000024.1"/>
</dbReference>
<dbReference type="SUPFAM" id="SSF56281">
    <property type="entry name" value="Metallo-hydrolase/oxidoreductase"/>
    <property type="match status" value="1"/>
</dbReference>
<evidence type="ECO:0000313" key="4">
    <source>
        <dbReference type="EMBL" id="KNZ68658.1"/>
    </source>
</evidence>
<dbReference type="PROSITE" id="PS51257">
    <property type="entry name" value="PROKAR_LIPOPROTEIN"/>
    <property type="match status" value="1"/>
</dbReference>
<dbReference type="PANTHER" id="PTHR30619:SF7">
    <property type="entry name" value="BETA-LACTAMASE DOMAIN PROTEIN"/>
    <property type="match status" value="1"/>
</dbReference>
<feature type="domain" description="Metallo-beta-lactamase" evidence="3">
    <location>
        <begin position="95"/>
        <end position="290"/>
    </location>
</feature>
<dbReference type="InterPro" id="IPR036866">
    <property type="entry name" value="RibonucZ/Hydroxyglut_hydro"/>
</dbReference>
<dbReference type="AlphaFoldDB" id="A0A0L6VZT4"/>
<accession>A0A0L6VZT4</accession>
<organism evidence="4 5">
    <name type="scientific">Thermincola ferriacetica</name>
    <dbReference type="NCBI Taxonomy" id="281456"/>
    <lineage>
        <taxon>Bacteria</taxon>
        <taxon>Bacillati</taxon>
        <taxon>Bacillota</taxon>
        <taxon>Clostridia</taxon>
        <taxon>Eubacteriales</taxon>
        <taxon>Thermincolaceae</taxon>
        <taxon>Thermincola</taxon>
    </lineage>
</organism>
<dbReference type="SMART" id="SM00849">
    <property type="entry name" value="Lactamase_B"/>
    <property type="match status" value="1"/>
</dbReference>
<feature type="region of interest" description="Disordered" evidence="2">
    <location>
        <begin position="56"/>
        <end position="79"/>
    </location>
</feature>
<dbReference type="InterPro" id="IPR001279">
    <property type="entry name" value="Metallo-B-lactamas"/>
</dbReference>
<dbReference type="GO" id="GO:0006281">
    <property type="term" value="P:DNA repair"/>
    <property type="evidence" value="ECO:0007669"/>
    <property type="project" value="InterPro"/>
</dbReference>
<dbReference type="InterPro" id="IPR035451">
    <property type="entry name" value="Ada-like_dom_sf"/>
</dbReference>
<dbReference type="GO" id="GO:0003677">
    <property type="term" value="F:DNA binding"/>
    <property type="evidence" value="ECO:0007669"/>
    <property type="project" value="InterPro"/>
</dbReference>
<gene>
    <name evidence="4" type="ORF">Tfer_2749</name>
</gene>
<dbReference type="PATRIC" id="fig|281456.6.peg.2867"/>
<evidence type="ECO:0000259" key="3">
    <source>
        <dbReference type="SMART" id="SM00849"/>
    </source>
</evidence>
<dbReference type="GO" id="GO:0008168">
    <property type="term" value="F:methyltransferase activity"/>
    <property type="evidence" value="ECO:0007669"/>
    <property type="project" value="InterPro"/>
</dbReference>
<proteinExistence type="predicted"/>